<organism evidence="1">
    <name type="scientific">viral metagenome</name>
    <dbReference type="NCBI Taxonomy" id="1070528"/>
    <lineage>
        <taxon>unclassified sequences</taxon>
        <taxon>metagenomes</taxon>
        <taxon>organismal metagenomes</taxon>
    </lineage>
</organism>
<dbReference type="Pfam" id="PF25209">
    <property type="entry name" value="Phage_capsid_4"/>
    <property type="match status" value="1"/>
</dbReference>
<proteinExistence type="predicted"/>
<gene>
    <name evidence="1" type="ORF">MM171A00654_0004</name>
</gene>
<protein>
    <submittedName>
        <fullName evidence="1">Putative capsid protein</fullName>
    </submittedName>
</protein>
<dbReference type="EMBL" id="MT143685">
    <property type="protein sequence ID" value="QJB00218.1"/>
    <property type="molecule type" value="Genomic_DNA"/>
</dbReference>
<accession>A0A6M3LY35</accession>
<sequence>MAEFLRLMENWDGYKPVNGMKFTEAQVQKTLDLITNKARHPNHLHEYLLREAITTTDFPALFGYVIEREVLARYGVAVADWKSYFRMKTLPNFNTVERHKVTGNDDRLPLVAEKGEYLVAEVSEGYYSYKLAKYGRQFDISWESVINDEMGAFEDTPERMANACIRTEAFNATSTYAMATGPHTSLFGAPIVDVADGANVTNLGVLPLTILNLEATLALMAMQVDANGEPISVMGKHLVVPPALEDTARQILTSTMKMWVESAGGAATPYPMTNVLPQKGLQLHVDPYLPVVDTSGNANTTWYVFGDPAQGAAMEFGYLRGHETPEICMKNSDKVSVGGGMISPMEGDFVSDNIFYRVRLVKGSVQLDPRFAYSQAHGRT</sequence>
<reference evidence="1" key="1">
    <citation type="submission" date="2020-03" db="EMBL/GenBank/DDBJ databases">
        <title>The deep terrestrial virosphere.</title>
        <authorList>
            <person name="Holmfeldt K."/>
            <person name="Nilsson E."/>
            <person name="Simone D."/>
            <person name="Lopez-Fernandez M."/>
            <person name="Wu X."/>
            <person name="de Brujin I."/>
            <person name="Lundin D."/>
            <person name="Andersson A."/>
            <person name="Bertilsson S."/>
            <person name="Dopson M."/>
        </authorList>
    </citation>
    <scope>NUCLEOTIDE SEQUENCE</scope>
    <source>
        <strain evidence="1">MM171A00654</strain>
    </source>
</reference>
<evidence type="ECO:0000313" key="1">
    <source>
        <dbReference type="EMBL" id="QJB00218.1"/>
    </source>
</evidence>
<name>A0A6M3LY35_9ZZZZ</name>
<dbReference type="AlphaFoldDB" id="A0A6M3LY35"/>